<evidence type="ECO:0000313" key="3">
    <source>
        <dbReference type="EMBL" id="KWX13274.1"/>
    </source>
</evidence>
<dbReference type="Proteomes" id="UP000070089">
    <property type="component" value="Unassembled WGS sequence"/>
</dbReference>
<dbReference type="PROSITE" id="PS00028">
    <property type="entry name" value="ZINC_FINGER_C2H2_1"/>
    <property type="match status" value="1"/>
</dbReference>
<evidence type="ECO:0000313" key="4">
    <source>
        <dbReference type="Proteomes" id="UP000070089"/>
    </source>
</evidence>
<comment type="caution">
    <text evidence="3">The sequence shown here is derived from an EMBL/GenBank/DDBJ whole genome shotgun (WGS) entry which is preliminary data.</text>
</comment>
<sequence>MSLWKQLSKPKDPTPEISDDINSDDEIDSATLTAEEKHLYMLDEFNDLFENSDEDEYYYCQSCKLKFKTEEEAVAHQETPEHFATEEAWQAERAEFVKELKAERDEHHRQRKEEKARRKMRTERTTAAKREQMREWREKKRTIKDRSFHRN</sequence>
<feature type="region of interest" description="Disordered" evidence="1">
    <location>
        <begin position="103"/>
        <end position="151"/>
    </location>
</feature>
<dbReference type="OrthoDB" id="10256636at2759"/>
<reference evidence="3 4" key="1">
    <citation type="journal article" date="2015" name="Mol. Biochem. Parasitol.">
        <title>Identification of polymorphic genes for use in assemblage B genotyping assays through comparative genomics of multiple assemblage B Giardia duodenalis isolates.</title>
        <authorList>
            <person name="Wielinga C."/>
            <person name="Thompson R.C."/>
            <person name="Monis P."/>
            <person name="Ryan U."/>
        </authorList>
    </citation>
    <scope>NUCLEOTIDE SEQUENCE [LARGE SCALE GENOMIC DNA]</scope>
    <source>
        <strain evidence="3 4">BAH15c1</strain>
    </source>
</reference>
<dbReference type="AlphaFoldDB" id="A0A132NT55"/>
<dbReference type="InterPro" id="IPR013087">
    <property type="entry name" value="Znf_C2H2_type"/>
</dbReference>
<gene>
    <name evidence="3" type="ORF">QR46_2740</name>
</gene>
<evidence type="ECO:0000256" key="1">
    <source>
        <dbReference type="SAM" id="MobiDB-lite"/>
    </source>
</evidence>
<feature type="region of interest" description="Disordered" evidence="1">
    <location>
        <begin position="1"/>
        <end position="26"/>
    </location>
</feature>
<dbReference type="VEuPathDB" id="GiardiaDB:QR46_2740"/>
<dbReference type="EMBL" id="JXTI01000076">
    <property type="protein sequence ID" value="KWX13274.1"/>
    <property type="molecule type" value="Genomic_DNA"/>
</dbReference>
<evidence type="ECO:0000259" key="2">
    <source>
        <dbReference type="PROSITE" id="PS00028"/>
    </source>
</evidence>
<feature type="compositionally biased region" description="Acidic residues" evidence="1">
    <location>
        <begin position="17"/>
        <end position="26"/>
    </location>
</feature>
<feature type="domain" description="C2H2-type" evidence="2">
    <location>
        <begin position="60"/>
        <end position="82"/>
    </location>
</feature>
<name>A0A132NT55_GIAIN</name>
<protein>
    <submittedName>
        <fullName evidence="3">Protein 21.4</fullName>
    </submittedName>
</protein>
<proteinExistence type="predicted"/>
<accession>A0A132NT55</accession>
<organism evidence="3 4">
    <name type="scientific">Giardia duodenalis assemblage B</name>
    <dbReference type="NCBI Taxonomy" id="1394984"/>
    <lineage>
        <taxon>Eukaryota</taxon>
        <taxon>Metamonada</taxon>
        <taxon>Diplomonadida</taxon>
        <taxon>Hexamitidae</taxon>
        <taxon>Giardiinae</taxon>
        <taxon>Giardia</taxon>
    </lineage>
</organism>